<feature type="transmembrane region" description="Helical" evidence="1">
    <location>
        <begin position="57"/>
        <end position="79"/>
    </location>
</feature>
<sequence length="126" mass="13373">MWIIFIGLVLAGLLVALLVTYVVRVALTIILIVAAPLALMFHALPQTEGIAYWWWKAYGGCLAIQLGQSLTLITALKVFFTPGGFTVFGPTASGLINLLVALALMYSCSKSRSGSWARSAVEAAAA</sequence>
<organism evidence="2 3">
    <name type="scientific">Amycolatopsis endophytica</name>
    <dbReference type="NCBI Taxonomy" id="860233"/>
    <lineage>
        <taxon>Bacteria</taxon>
        <taxon>Bacillati</taxon>
        <taxon>Actinomycetota</taxon>
        <taxon>Actinomycetes</taxon>
        <taxon>Pseudonocardiales</taxon>
        <taxon>Pseudonocardiaceae</taxon>
        <taxon>Amycolatopsis</taxon>
    </lineage>
</organism>
<dbReference type="Proteomes" id="UP000549616">
    <property type="component" value="Unassembled WGS sequence"/>
</dbReference>
<dbReference type="RefSeq" id="WP_246339268.1">
    <property type="nucleotide sequence ID" value="NZ_JACCFK010000002.1"/>
</dbReference>
<evidence type="ECO:0000256" key="1">
    <source>
        <dbReference type="SAM" id="Phobius"/>
    </source>
</evidence>
<feature type="transmembrane region" description="Helical" evidence="1">
    <location>
        <begin position="26"/>
        <end position="45"/>
    </location>
</feature>
<evidence type="ECO:0000313" key="3">
    <source>
        <dbReference type="Proteomes" id="UP000549616"/>
    </source>
</evidence>
<accession>A0A853BBP5</accession>
<gene>
    <name evidence="2" type="ORF">HNR02_005171</name>
</gene>
<keyword evidence="1" id="KW-0812">Transmembrane</keyword>
<dbReference type="EMBL" id="JACCFK010000002">
    <property type="protein sequence ID" value="NYI91796.1"/>
    <property type="molecule type" value="Genomic_DNA"/>
</dbReference>
<comment type="caution">
    <text evidence="2">The sequence shown here is derived from an EMBL/GenBank/DDBJ whole genome shotgun (WGS) entry which is preliminary data.</text>
</comment>
<dbReference type="InterPro" id="IPR045782">
    <property type="entry name" value="TrbL_3"/>
</dbReference>
<keyword evidence="1" id="KW-1133">Transmembrane helix</keyword>
<proteinExistence type="predicted"/>
<evidence type="ECO:0000313" key="2">
    <source>
        <dbReference type="EMBL" id="NYI91796.1"/>
    </source>
</evidence>
<keyword evidence="1" id="KW-0472">Membrane</keyword>
<keyword evidence="3" id="KW-1185">Reference proteome</keyword>
<dbReference type="AlphaFoldDB" id="A0A853BBP5"/>
<protein>
    <submittedName>
        <fullName evidence="2">Uncharacterized protein</fullName>
    </submittedName>
</protein>
<feature type="transmembrane region" description="Helical" evidence="1">
    <location>
        <begin position="85"/>
        <end position="106"/>
    </location>
</feature>
<reference evidence="2 3" key="1">
    <citation type="submission" date="2020-07" db="EMBL/GenBank/DDBJ databases">
        <title>Sequencing the genomes of 1000 actinobacteria strains.</title>
        <authorList>
            <person name="Klenk H.-P."/>
        </authorList>
    </citation>
    <scope>NUCLEOTIDE SEQUENCE [LARGE SCALE GENOMIC DNA]</scope>
    <source>
        <strain evidence="2 3">DSM 104006</strain>
    </source>
</reference>
<name>A0A853BBP5_9PSEU</name>
<dbReference type="Pfam" id="PF19590">
    <property type="entry name" value="TrbL_3"/>
    <property type="match status" value="1"/>
</dbReference>